<sequence length="547" mass="62757">MQRRFGFRNLLNLYKRTCSLCGESIVSMYDAEAPFPVYCPPCWWGDGWDAMQYGTDYDFSKPFFRQFRELLEEVPRVALINENSARSDYCNHAISCNNCYMCFSIGDSVDSFYSSPQIVNIRNCTSCSMVRDDELCAEIVNCDKSYALRYSRNSIGCMNSWFLLNCRNCRDCVGCVNLRNKQYHIFNIPYTKAGYENKLKELDLGGYAKLCEFGEKFRAFLLRNIHRWAISENSVNVTGDNIIESKNCKEVFVAFHAEHCAYSFVLTNGKDSYDTNHMYPNGELCYETISAIESTAAVGCSMLRTGCSRIWYSDGCVGCADSFGCVSVKKRSYCVLNKQYTKDEYEKLTEKIRAHMAEMPYRDAKGRTYGFGEFFPVETSPFAYNQSVAMEYFPLSQEKAVVEGYGWNIPKERNYTVTLKAEELPDHVNEAGDSIVSETIGCSHGQKCLHNCTTAFRILPEELALYRRISIPLPRTCPNCRYAERMAQRNPPKLWHRKCACDYNVYANTVKHSHHPEGKCPNEFETSYAPDRPEIVYCESCYNSEVA</sequence>
<accession>A0A1G2CI91</accession>
<evidence type="ECO:0000313" key="2">
    <source>
        <dbReference type="Proteomes" id="UP000178348"/>
    </source>
</evidence>
<name>A0A1G2CI91_9BACT</name>
<protein>
    <recommendedName>
        <fullName evidence="3">Caib/baif family protein</fullName>
    </recommendedName>
</protein>
<evidence type="ECO:0008006" key="3">
    <source>
        <dbReference type="Google" id="ProtNLM"/>
    </source>
</evidence>
<gene>
    <name evidence="1" type="ORF">A2946_03815</name>
</gene>
<dbReference type="EMBL" id="MHLB01000048">
    <property type="protein sequence ID" value="OGZ01144.1"/>
    <property type="molecule type" value="Genomic_DNA"/>
</dbReference>
<dbReference type="AlphaFoldDB" id="A0A1G2CI91"/>
<evidence type="ECO:0000313" key="1">
    <source>
        <dbReference type="EMBL" id="OGZ01144.1"/>
    </source>
</evidence>
<organism evidence="1 2">
    <name type="scientific">Candidatus Liptonbacteria bacterium RIFCSPLOWO2_01_FULL_53_13</name>
    <dbReference type="NCBI Taxonomy" id="1798651"/>
    <lineage>
        <taxon>Bacteria</taxon>
        <taxon>Candidatus Liptoniibacteriota</taxon>
    </lineage>
</organism>
<reference evidence="1 2" key="1">
    <citation type="journal article" date="2016" name="Nat. Commun.">
        <title>Thousands of microbial genomes shed light on interconnected biogeochemical processes in an aquifer system.</title>
        <authorList>
            <person name="Anantharaman K."/>
            <person name="Brown C.T."/>
            <person name="Hug L.A."/>
            <person name="Sharon I."/>
            <person name="Castelle C.J."/>
            <person name="Probst A.J."/>
            <person name="Thomas B.C."/>
            <person name="Singh A."/>
            <person name="Wilkins M.J."/>
            <person name="Karaoz U."/>
            <person name="Brodie E.L."/>
            <person name="Williams K.H."/>
            <person name="Hubbard S.S."/>
            <person name="Banfield J.F."/>
        </authorList>
    </citation>
    <scope>NUCLEOTIDE SEQUENCE [LARGE SCALE GENOMIC DNA]</scope>
</reference>
<dbReference type="Proteomes" id="UP000178348">
    <property type="component" value="Unassembled WGS sequence"/>
</dbReference>
<proteinExistence type="predicted"/>
<comment type="caution">
    <text evidence="1">The sequence shown here is derived from an EMBL/GenBank/DDBJ whole genome shotgun (WGS) entry which is preliminary data.</text>
</comment>